<proteinExistence type="predicted"/>
<name>A0A8K0GFR0_IGNLU</name>
<evidence type="ECO:0000313" key="2">
    <source>
        <dbReference type="Proteomes" id="UP000801492"/>
    </source>
</evidence>
<keyword evidence="2" id="KW-1185">Reference proteome</keyword>
<evidence type="ECO:0000313" key="1">
    <source>
        <dbReference type="EMBL" id="KAF2898079.1"/>
    </source>
</evidence>
<dbReference type="OrthoDB" id="6772576at2759"/>
<dbReference type="Proteomes" id="UP000801492">
    <property type="component" value="Unassembled WGS sequence"/>
</dbReference>
<protein>
    <submittedName>
        <fullName evidence="1">Uncharacterized protein</fullName>
    </submittedName>
</protein>
<organism evidence="1 2">
    <name type="scientific">Ignelater luminosus</name>
    <name type="common">Cucubano</name>
    <name type="synonym">Pyrophorus luminosus</name>
    <dbReference type="NCBI Taxonomy" id="2038154"/>
    <lineage>
        <taxon>Eukaryota</taxon>
        <taxon>Metazoa</taxon>
        <taxon>Ecdysozoa</taxon>
        <taxon>Arthropoda</taxon>
        <taxon>Hexapoda</taxon>
        <taxon>Insecta</taxon>
        <taxon>Pterygota</taxon>
        <taxon>Neoptera</taxon>
        <taxon>Endopterygota</taxon>
        <taxon>Coleoptera</taxon>
        <taxon>Polyphaga</taxon>
        <taxon>Elateriformia</taxon>
        <taxon>Elateroidea</taxon>
        <taxon>Elateridae</taxon>
        <taxon>Agrypninae</taxon>
        <taxon>Pyrophorini</taxon>
        <taxon>Ignelater</taxon>
    </lineage>
</organism>
<dbReference type="AlphaFoldDB" id="A0A8K0GFR0"/>
<reference evidence="1" key="1">
    <citation type="submission" date="2019-08" db="EMBL/GenBank/DDBJ databases">
        <title>The genome of the North American firefly Photinus pyralis.</title>
        <authorList>
            <consortium name="Photinus pyralis genome working group"/>
            <person name="Fallon T.R."/>
            <person name="Sander Lower S.E."/>
            <person name="Weng J.-K."/>
        </authorList>
    </citation>
    <scope>NUCLEOTIDE SEQUENCE</scope>
    <source>
        <strain evidence="1">TRF0915ILg1</strain>
        <tissue evidence="1">Whole body</tissue>
    </source>
</reference>
<dbReference type="EMBL" id="VTPC01003736">
    <property type="protein sequence ID" value="KAF2898079.1"/>
    <property type="molecule type" value="Genomic_DNA"/>
</dbReference>
<gene>
    <name evidence="1" type="ORF">ILUMI_08096</name>
</gene>
<comment type="caution">
    <text evidence="1">The sequence shown here is derived from an EMBL/GenBank/DDBJ whole genome shotgun (WGS) entry which is preliminary data.</text>
</comment>
<accession>A0A8K0GFR0</accession>
<sequence>MRLGKDTMSFMKLITDVTATDIRFGRYMVRSADRSRGDNLDSKRIKIRRFHGADVNSNHFLVVAQLKIEKPKVRLEKQGRRHSRYEMKELPRKDISRRYRKEIRKGLEECAVERQEDEIEQQWSKIESAINKATDKTLSKRIAQKKKEWLDNTCIKEIEKKQLRLRYVLTNRERRG</sequence>